<keyword evidence="2" id="KW-1185">Reference proteome</keyword>
<organism evidence="3">
    <name type="scientific">Anisakis simplex</name>
    <name type="common">Herring worm</name>
    <dbReference type="NCBI Taxonomy" id="6269"/>
    <lineage>
        <taxon>Eukaryota</taxon>
        <taxon>Metazoa</taxon>
        <taxon>Ecdysozoa</taxon>
        <taxon>Nematoda</taxon>
        <taxon>Chromadorea</taxon>
        <taxon>Rhabditida</taxon>
        <taxon>Spirurina</taxon>
        <taxon>Ascaridomorpha</taxon>
        <taxon>Ascaridoidea</taxon>
        <taxon>Anisakidae</taxon>
        <taxon>Anisakis</taxon>
        <taxon>Anisakis simplex complex</taxon>
    </lineage>
</organism>
<evidence type="ECO:0000313" key="3">
    <source>
        <dbReference type="WBParaSite" id="ASIM_0001429201-mRNA-1"/>
    </source>
</evidence>
<reference evidence="3" key="1">
    <citation type="submission" date="2017-02" db="UniProtKB">
        <authorList>
            <consortium name="WormBaseParasite"/>
        </authorList>
    </citation>
    <scope>IDENTIFICATION</scope>
</reference>
<dbReference type="WBParaSite" id="ASIM_0001429201-mRNA-1">
    <property type="protein sequence ID" value="ASIM_0001429201-mRNA-1"/>
    <property type="gene ID" value="ASIM_0001429201"/>
</dbReference>
<accession>A0A0M3K0F7</accession>
<evidence type="ECO:0000313" key="1">
    <source>
        <dbReference type="EMBL" id="VDK50410.1"/>
    </source>
</evidence>
<protein>
    <submittedName>
        <fullName evidence="1 3">Uncharacterized protein</fullName>
    </submittedName>
</protein>
<dbReference type="AlphaFoldDB" id="A0A0M3K0F7"/>
<sequence>MRPRLIVVDLHNTVPLTSFLFSTSNLFDFRSRGSGTVDHSGGMDSVADSPTSRVSFEELLSDRRSNLTGYHSLA</sequence>
<gene>
    <name evidence="1" type="ORF">ASIM_LOCUS13720</name>
</gene>
<reference evidence="1 2" key="2">
    <citation type="submission" date="2018-11" db="EMBL/GenBank/DDBJ databases">
        <authorList>
            <consortium name="Pathogen Informatics"/>
        </authorList>
    </citation>
    <scope>NUCLEOTIDE SEQUENCE [LARGE SCALE GENOMIC DNA]</scope>
</reference>
<name>A0A0M3K0F7_ANISI</name>
<proteinExistence type="predicted"/>
<evidence type="ECO:0000313" key="2">
    <source>
        <dbReference type="Proteomes" id="UP000267096"/>
    </source>
</evidence>
<dbReference type="EMBL" id="UYRR01031478">
    <property type="protein sequence ID" value="VDK50410.1"/>
    <property type="molecule type" value="Genomic_DNA"/>
</dbReference>
<dbReference type="Proteomes" id="UP000267096">
    <property type="component" value="Unassembled WGS sequence"/>
</dbReference>